<protein>
    <submittedName>
        <fullName evidence="2">Leucine rich repeat containing 71</fullName>
    </submittedName>
</protein>
<evidence type="ECO:0000313" key="2">
    <source>
        <dbReference type="Ensembl" id="ENSVKKP00000000790.1"/>
    </source>
</evidence>
<evidence type="ECO:0000313" key="3">
    <source>
        <dbReference type="Proteomes" id="UP000694545"/>
    </source>
</evidence>
<dbReference type="PANTHER" id="PTHR46984:SF1">
    <property type="entry name" value="LEUCINE-RICH REPEAT-CONTAINING PROTEIN 71"/>
    <property type="match status" value="1"/>
</dbReference>
<feature type="compositionally biased region" description="Pro residues" evidence="1">
    <location>
        <begin position="359"/>
        <end position="370"/>
    </location>
</feature>
<dbReference type="InterPro" id="IPR001611">
    <property type="entry name" value="Leu-rich_rpt"/>
</dbReference>
<sequence length="403" mass="43521">SPGGFSAPPARLASARAPRLPGPAMGKKGERGAKEKTAAALEEEARNAEYQCTGVLEQDFAELCARAGFQEIPKVVMRPHPHAVTSFPPSSEPDPQAEREGQSILLQTQWKYNYFRPAIQVEQEHEDPRSTREIFIRTGWKIEEKMLAVFAKCLPALAHLQAIHLWKVGLTDETFLSLLSILTLALEGNPLPMRSTPPPLSAPSLAHLSLRNNNIDDEAVLLMGQALSSLRGSNKNLVSINLSYNHITDVGATHIANGLRLNRSLLSLSLAHNQIGDEGATRLAEVLGPFALTHTEVVERRRLLLEKECQERCRLVRGGTGRASGGQPGRQGLAHPAQGSPSTRFLLCSSNLARSRCPWSPPQPAQPPLGPGAAGSAVPSFPSLRGTRRPRASAPPATSATRP</sequence>
<dbReference type="Gene3D" id="3.80.10.10">
    <property type="entry name" value="Ribonuclease Inhibitor"/>
    <property type="match status" value="1"/>
</dbReference>
<organism evidence="2 3">
    <name type="scientific">Varanus komodoensis</name>
    <name type="common">Komodo dragon</name>
    <dbReference type="NCBI Taxonomy" id="61221"/>
    <lineage>
        <taxon>Eukaryota</taxon>
        <taxon>Metazoa</taxon>
        <taxon>Chordata</taxon>
        <taxon>Craniata</taxon>
        <taxon>Vertebrata</taxon>
        <taxon>Euteleostomi</taxon>
        <taxon>Lepidosauria</taxon>
        <taxon>Squamata</taxon>
        <taxon>Bifurcata</taxon>
        <taxon>Unidentata</taxon>
        <taxon>Episquamata</taxon>
        <taxon>Toxicofera</taxon>
        <taxon>Anguimorpha</taxon>
        <taxon>Paleoanguimorpha</taxon>
        <taxon>Varanoidea</taxon>
        <taxon>Varanidae</taxon>
        <taxon>Varanus</taxon>
    </lineage>
</organism>
<feature type="region of interest" description="Disordered" evidence="1">
    <location>
        <begin position="318"/>
        <end position="340"/>
    </location>
</feature>
<accession>A0A8D2IQD3</accession>
<reference evidence="2" key="1">
    <citation type="submission" date="2025-08" db="UniProtKB">
        <authorList>
            <consortium name="Ensembl"/>
        </authorList>
    </citation>
    <scope>IDENTIFICATION</scope>
</reference>
<dbReference type="InterPro" id="IPR032675">
    <property type="entry name" value="LRR_dom_sf"/>
</dbReference>
<dbReference type="Ensembl" id="ENSVKKT00000000820.1">
    <property type="protein sequence ID" value="ENSVKKP00000000790.1"/>
    <property type="gene ID" value="ENSVKKG00000000681.1"/>
</dbReference>
<feature type="region of interest" description="Disordered" evidence="1">
    <location>
        <begin position="80"/>
        <end position="100"/>
    </location>
</feature>
<dbReference type="InterPro" id="IPR053040">
    <property type="entry name" value="LRR-containing_protein_71"/>
</dbReference>
<dbReference type="PANTHER" id="PTHR46984">
    <property type="entry name" value="LEUCINE-RICH REPEAT-CONTAINING PROTEIN 71"/>
    <property type="match status" value="1"/>
</dbReference>
<feature type="region of interest" description="Disordered" evidence="1">
    <location>
        <begin position="1"/>
        <end position="38"/>
    </location>
</feature>
<dbReference type="Pfam" id="PF13516">
    <property type="entry name" value="LRR_6"/>
    <property type="match status" value="3"/>
</dbReference>
<dbReference type="SUPFAM" id="SSF52047">
    <property type="entry name" value="RNI-like"/>
    <property type="match status" value="1"/>
</dbReference>
<reference evidence="2" key="2">
    <citation type="submission" date="2025-09" db="UniProtKB">
        <authorList>
            <consortium name="Ensembl"/>
        </authorList>
    </citation>
    <scope>IDENTIFICATION</scope>
</reference>
<feature type="compositionally biased region" description="Basic and acidic residues" evidence="1">
    <location>
        <begin position="27"/>
        <end position="38"/>
    </location>
</feature>
<feature type="compositionally biased region" description="Gly residues" evidence="1">
    <location>
        <begin position="318"/>
        <end position="329"/>
    </location>
</feature>
<feature type="compositionally biased region" description="Low complexity" evidence="1">
    <location>
        <begin position="1"/>
        <end position="24"/>
    </location>
</feature>
<name>A0A8D2IQD3_VARKO</name>
<feature type="compositionally biased region" description="Low complexity" evidence="1">
    <location>
        <begin position="374"/>
        <end position="383"/>
    </location>
</feature>
<proteinExistence type="predicted"/>
<dbReference type="SMART" id="SM00368">
    <property type="entry name" value="LRR_RI"/>
    <property type="match status" value="3"/>
</dbReference>
<dbReference type="AlphaFoldDB" id="A0A8D2IQD3"/>
<evidence type="ECO:0000256" key="1">
    <source>
        <dbReference type="SAM" id="MobiDB-lite"/>
    </source>
</evidence>
<keyword evidence="3" id="KW-1185">Reference proteome</keyword>
<dbReference type="Proteomes" id="UP000694545">
    <property type="component" value="Unplaced"/>
</dbReference>
<feature type="region of interest" description="Disordered" evidence="1">
    <location>
        <begin position="356"/>
        <end position="403"/>
    </location>
</feature>
<feature type="compositionally biased region" description="Low complexity" evidence="1">
    <location>
        <begin position="392"/>
        <end position="403"/>
    </location>
</feature>